<dbReference type="PROSITE" id="PS50937">
    <property type="entry name" value="HTH_MERR_2"/>
    <property type="match status" value="1"/>
</dbReference>
<dbReference type="EMBL" id="QEKH01000041">
    <property type="protein sequence ID" value="PVY35567.1"/>
    <property type="molecule type" value="Genomic_DNA"/>
</dbReference>
<dbReference type="AlphaFoldDB" id="A0A2U1AGP4"/>
<evidence type="ECO:0000256" key="1">
    <source>
        <dbReference type="ARBA" id="ARBA00023125"/>
    </source>
</evidence>
<proteinExistence type="predicted"/>
<evidence type="ECO:0000313" key="5">
    <source>
        <dbReference type="Proteomes" id="UP000245959"/>
    </source>
</evidence>
<keyword evidence="2" id="KW-0175">Coiled coil</keyword>
<organism evidence="4 5">
    <name type="scientific">Victivallis vadensis</name>
    <dbReference type="NCBI Taxonomy" id="172901"/>
    <lineage>
        <taxon>Bacteria</taxon>
        <taxon>Pseudomonadati</taxon>
        <taxon>Lentisphaerota</taxon>
        <taxon>Lentisphaeria</taxon>
        <taxon>Victivallales</taxon>
        <taxon>Victivallaceae</taxon>
        <taxon>Victivallis</taxon>
    </lineage>
</organism>
<protein>
    <submittedName>
        <fullName evidence="4">DNA-binding transcriptional MerR regulator</fullName>
    </submittedName>
</protein>
<dbReference type="CDD" id="cd01109">
    <property type="entry name" value="HTH_YyaN"/>
    <property type="match status" value="1"/>
</dbReference>
<dbReference type="Pfam" id="PF13411">
    <property type="entry name" value="MerR_1"/>
    <property type="match status" value="1"/>
</dbReference>
<evidence type="ECO:0000259" key="3">
    <source>
        <dbReference type="PROSITE" id="PS50937"/>
    </source>
</evidence>
<dbReference type="PANTHER" id="PTHR30204">
    <property type="entry name" value="REDOX-CYCLING DRUG-SENSING TRANSCRIPTIONAL ACTIVATOR SOXR"/>
    <property type="match status" value="1"/>
</dbReference>
<dbReference type="PRINTS" id="PR00040">
    <property type="entry name" value="HTHMERR"/>
</dbReference>
<dbReference type="GeneID" id="78296954"/>
<dbReference type="Gene3D" id="1.10.1660.10">
    <property type="match status" value="1"/>
</dbReference>
<dbReference type="Proteomes" id="UP000245959">
    <property type="component" value="Unassembled WGS sequence"/>
</dbReference>
<sequence>MAEIRPFAPSKDRTPRYTVKEVSELTGLSAYTIRYYENSGLIPSVDRTGGNIRMFSEYALSWLRLVHCLRATGLPIDQVRHYIRMCEQGDSTIPERAEMIFRQEESLRRQLESLQQQFEVLKYKKEYYKRLLEGRGQDSCNPAARQKAEPDIVPELVL</sequence>
<keyword evidence="1 4" id="KW-0238">DNA-binding</keyword>
<reference evidence="4 5" key="1">
    <citation type="submission" date="2018-04" db="EMBL/GenBank/DDBJ databases">
        <title>Genomic Encyclopedia of Type Strains, Phase IV (KMG-IV): sequencing the most valuable type-strain genomes for metagenomic binning, comparative biology and taxonomic classification.</title>
        <authorList>
            <person name="Goeker M."/>
        </authorList>
    </citation>
    <scope>NUCLEOTIDE SEQUENCE [LARGE SCALE GENOMIC DNA]</scope>
    <source>
        <strain evidence="4 5">DSM 14823</strain>
    </source>
</reference>
<dbReference type="SMART" id="SM00422">
    <property type="entry name" value="HTH_MERR"/>
    <property type="match status" value="1"/>
</dbReference>
<dbReference type="OrthoDB" id="9811174at2"/>
<dbReference type="RefSeq" id="WP_116885686.1">
    <property type="nucleotide sequence ID" value="NZ_CABMMC010000008.1"/>
</dbReference>
<keyword evidence="5" id="KW-1185">Reference proteome</keyword>
<dbReference type="PANTHER" id="PTHR30204:SF98">
    <property type="entry name" value="HTH-TYPE TRANSCRIPTIONAL REGULATOR ADHR"/>
    <property type="match status" value="1"/>
</dbReference>
<evidence type="ECO:0000256" key="2">
    <source>
        <dbReference type="SAM" id="Coils"/>
    </source>
</evidence>
<gene>
    <name evidence="4" type="ORF">C8D82_1412</name>
</gene>
<feature type="domain" description="HTH merR-type" evidence="3">
    <location>
        <begin position="16"/>
        <end position="85"/>
    </location>
</feature>
<feature type="coiled-coil region" evidence="2">
    <location>
        <begin position="97"/>
        <end position="124"/>
    </location>
</feature>
<dbReference type="SUPFAM" id="SSF46955">
    <property type="entry name" value="Putative DNA-binding domain"/>
    <property type="match status" value="1"/>
</dbReference>
<evidence type="ECO:0000313" key="4">
    <source>
        <dbReference type="EMBL" id="PVY35567.1"/>
    </source>
</evidence>
<dbReference type="GO" id="GO:0003677">
    <property type="term" value="F:DNA binding"/>
    <property type="evidence" value="ECO:0007669"/>
    <property type="project" value="UniProtKB-KW"/>
</dbReference>
<dbReference type="GO" id="GO:0003700">
    <property type="term" value="F:DNA-binding transcription factor activity"/>
    <property type="evidence" value="ECO:0007669"/>
    <property type="project" value="InterPro"/>
</dbReference>
<name>A0A2U1AGP4_9BACT</name>
<dbReference type="InterPro" id="IPR047057">
    <property type="entry name" value="MerR_fam"/>
</dbReference>
<dbReference type="InterPro" id="IPR000551">
    <property type="entry name" value="MerR-type_HTH_dom"/>
</dbReference>
<comment type="caution">
    <text evidence="4">The sequence shown here is derived from an EMBL/GenBank/DDBJ whole genome shotgun (WGS) entry which is preliminary data.</text>
</comment>
<accession>A0A2U1AGP4</accession>
<dbReference type="InterPro" id="IPR009061">
    <property type="entry name" value="DNA-bd_dom_put_sf"/>
</dbReference>